<feature type="transmembrane region" description="Helical" evidence="8">
    <location>
        <begin position="20"/>
        <end position="37"/>
    </location>
</feature>
<reference evidence="9 10" key="1">
    <citation type="journal article" date="2014" name="Genome Announc.">
        <title>Genome Sequence and Methylome of Soil Bacterium Gemmatirosa kalamazoonensis KBS708T, a Member of the Rarely Cultivated Gemmatimonadetes Phylum.</title>
        <authorList>
            <person name="Debruyn J.M."/>
            <person name="Radosevich M."/>
            <person name="Wommack K.E."/>
            <person name="Polson S.W."/>
            <person name="Hauser L.J."/>
            <person name="Fawaz M.N."/>
            <person name="Korlach J."/>
            <person name="Tsai Y.C."/>
        </authorList>
    </citation>
    <scope>NUCLEOTIDE SEQUENCE [LARGE SCALE GENOMIC DNA]</scope>
    <source>
        <strain evidence="9 10">KBS708</strain>
    </source>
</reference>
<dbReference type="EMBL" id="CP007128">
    <property type="protein sequence ID" value="AHG91152.1"/>
    <property type="molecule type" value="Genomic_DNA"/>
</dbReference>
<dbReference type="RefSeq" id="WP_025412609.1">
    <property type="nucleotide sequence ID" value="NZ_CP007128.1"/>
</dbReference>
<dbReference type="PANTHER" id="PTHR30558">
    <property type="entry name" value="EXBD MEMBRANE COMPONENT OF PMF-DRIVEN MACROMOLECULE IMPORT SYSTEM"/>
    <property type="match status" value="1"/>
</dbReference>
<dbReference type="GO" id="GO:0015031">
    <property type="term" value="P:protein transport"/>
    <property type="evidence" value="ECO:0007669"/>
    <property type="project" value="UniProtKB-KW"/>
</dbReference>
<comment type="similarity">
    <text evidence="2 7">Belongs to the ExbD/TolR family.</text>
</comment>
<dbReference type="PANTHER" id="PTHR30558:SF7">
    <property type="entry name" value="TOL-PAL SYSTEM PROTEIN TOLR"/>
    <property type="match status" value="1"/>
</dbReference>
<dbReference type="AlphaFoldDB" id="W0RL37"/>
<dbReference type="STRING" id="861299.J421_3615"/>
<keyword evidence="6 8" id="KW-0472">Membrane</keyword>
<keyword evidence="7" id="KW-0813">Transport</keyword>
<dbReference type="OrthoDB" id="9807717at2"/>
<evidence type="ECO:0000256" key="6">
    <source>
        <dbReference type="ARBA" id="ARBA00023136"/>
    </source>
</evidence>
<dbReference type="Proteomes" id="UP000019151">
    <property type="component" value="Chromosome"/>
</dbReference>
<accession>W0RL37</accession>
<keyword evidence="5 8" id="KW-1133">Transmembrane helix</keyword>
<dbReference type="eggNOG" id="COG0848">
    <property type="taxonomic scope" value="Bacteria"/>
</dbReference>
<evidence type="ECO:0000256" key="8">
    <source>
        <dbReference type="SAM" id="Phobius"/>
    </source>
</evidence>
<comment type="subcellular location">
    <subcellularLocation>
        <location evidence="1">Cell membrane</location>
        <topology evidence="1">Single-pass membrane protein</topology>
    </subcellularLocation>
    <subcellularLocation>
        <location evidence="7">Cell membrane</location>
        <topology evidence="7">Single-pass type II membrane protein</topology>
    </subcellularLocation>
</comment>
<keyword evidence="4 7" id="KW-0812">Transmembrane</keyword>
<evidence type="ECO:0000256" key="5">
    <source>
        <dbReference type="ARBA" id="ARBA00022989"/>
    </source>
</evidence>
<name>W0RL37_9BACT</name>
<dbReference type="HOGENOM" id="CLU_085305_1_3_0"/>
<dbReference type="GO" id="GO:0022857">
    <property type="term" value="F:transmembrane transporter activity"/>
    <property type="evidence" value="ECO:0007669"/>
    <property type="project" value="InterPro"/>
</dbReference>
<evidence type="ECO:0000256" key="3">
    <source>
        <dbReference type="ARBA" id="ARBA00022475"/>
    </source>
</evidence>
<dbReference type="KEGG" id="gba:J421_3615"/>
<evidence type="ECO:0000256" key="4">
    <source>
        <dbReference type="ARBA" id="ARBA00022692"/>
    </source>
</evidence>
<proteinExistence type="inferred from homology"/>
<keyword evidence="10" id="KW-1185">Reference proteome</keyword>
<protein>
    <submittedName>
        <fullName evidence="9">Biopolymer transport protein ExbD/TolR</fullName>
    </submittedName>
</protein>
<gene>
    <name evidence="9" type="ORF">J421_3615</name>
</gene>
<dbReference type="InParanoid" id="W0RL37"/>
<evidence type="ECO:0000256" key="1">
    <source>
        <dbReference type="ARBA" id="ARBA00004162"/>
    </source>
</evidence>
<organism evidence="9 10">
    <name type="scientific">Gemmatirosa kalamazoonensis</name>
    <dbReference type="NCBI Taxonomy" id="861299"/>
    <lineage>
        <taxon>Bacteria</taxon>
        <taxon>Pseudomonadati</taxon>
        <taxon>Gemmatimonadota</taxon>
        <taxon>Gemmatimonadia</taxon>
        <taxon>Gemmatimonadales</taxon>
        <taxon>Gemmatimonadaceae</taxon>
        <taxon>Gemmatirosa</taxon>
    </lineage>
</organism>
<dbReference type="GO" id="GO:0005886">
    <property type="term" value="C:plasma membrane"/>
    <property type="evidence" value="ECO:0007669"/>
    <property type="project" value="UniProtKB-SubCell"/>
</dbReference>
<dbReference type="Pfam" id="PF02472">
    <property type="entry name" value="ExbD"/>
    <property type="match status" value="1"/>
</dbReference>
<sequence>MAMSTGGQGGLTSDPNVTPMIDVLMVLLIIFMVIVPSSRKAIDVQLPDPNPQPSSAPNTSQIVLSVHKGGQFEINKEPQTLAGLAPRLKQIYDPRPDKIIFIKGDPDATYQDIIKAMDIARGAGVKVIGFTPKGAS</sequence>
<dbReference type="InterPro" id="IPR003400">
    <property type="entry name" value="ExbD"/>
</dbReference>
<evidence type="ECO:0000313" key="9">
    <source>
        <dbReference type="EMBL" id="AHG91152.1"/>
    </source>
</evidence>
<evidence type="ECO:0000256" key="2">
    <source>
        <dbReference type="ARBA" id="ARBA00005811"/>
    </source>
</evidence>
<evidence type="ECO:0000313" key="10">
    <source>
        <dbReference type="Proteomes" id="UP000019151"/>
    </source>
</evidence>
<evidence type="ECO:0000256" key="7">
    <source>
        <dbReference type="RuleBase" id="RU003879"/>
    </source>
</evidence>
<keyword evidence="7" id="KW-0653">Protein transport</keyword>
<keyword evidence="3" id="KW-1003">Cell membrane</keyword>
<dbReference type="Gene3D" id="3.30.420.270">
    <property type="match status" value="1"/>
</dbReference>